<dbReference type="PANTHER" id="PTHR46585:SF1">
    <property type="entry name" value="CHROMO DOMAIN-CONTAINING PROTEIN"/>
    <property type="match status" value="1"/>
</dbReference>
<evidence type="ECO:0000259" key="1">
    <source>
        <dbReference type="PROSITE" id="PS50994"/>
    </source>
</evidence>
<gene>
    <name evidence="2" type="ORF">JBS370_LOCUS28890</name>
</gene>
<dbReference type="Gene3D" id="3.30.420.10">
    <property type="entry name" value="Ribonuclease H-like superfamily/Ribonuclease H"/>
    <property type="match status" value="1"/>
</dbReference>
<dbReference type="InterPro" id="IPR012337">
    <property type="entry name" value="RNaseH-like_sf"/>
</dbReference>
<dbReference type="GO" id="GO:0003676">
    <property type="term" value="F:nucleic acid binding"/>
    <property type="evidence" value="ECO:0007669"/>
    <property type="project" value="InterPro"/>
</dbReference>
<organism evidence="2 3">
    <name type="scientific">Rotaria sordida</name>
    <dbReference type="NCBI Taxonomy" id="392033"/>
    <lineage>
        <taxon>Eukaryota</taxon>
        <taxon>Metazoa</taxon>
        <taxon>Spiralia</taxon>
        <taxon>Gnathifera</taxon>
        <taxon>Rotifera</taxon>
        <taxon>Eurotatoria</taxon>
        <taxon>Bdelloidea</taxon>
        <taxon>Philodinida</taxon>
        <taxon>Philodinidae</taxon>
        <taxon>Rotaria</taxon>
    </lineage>
</organism>
<dbReference type="SUPFAM" id="SSF53098">
    <property type="entry name" value="Ribonuclease H-like"/>
    <property type="match status" value="1"/>
</dbReference>
<dbReference type="EMBL" id="CAJOBD010005990">
    <property type="protein sequence ID" value="CAF4048209.1"/>
    <property type="molecule type" value="Genomic_DNA"/>
</dbReference>
<dbReference type="AlphaFoldDB" id="A0A819RIA4"/>
<dbReference type="GO" id="GO:0015074">
    <property type="term" value="P:DNA integration"/>
    <property type="evidence" value="ECO:0007669"/>
    <property type="project" value="InterPro"/>
</dbReference>
<comment type="caution">
    <text evidence="2">The sequence shown here is derived from an EMBL/GenBank/DDBJ whole genome shotgun (WGS) entry which is preliminary data.</text>
</comment>
<accession>A0A819RIA4</accession>
<name>A0A819RIA4_9BILA</name>
<evidence type="ECO:0000313" key="2">
    <source>
        <dbReference type="EMBL" id="CAF4048209.1"/>
    </source>
</evidence>
<feature type="domain" description="Integrase catalytic" evidence="1">
    <location>
        <begin position="119"/>
        <end position="245"/>
    </location>
</feature>
<reference evidence="2" key="1">
    <citation type="submission" date="2021-02" db="EMBL/GenBank/DDBJ databases">
        <authorList>
            <person name="Nowell W R."/>
        </authorList>
    </citation>
    <scope>NUCLEOTIDE SEQUENCE</scope>
</reference>
<sequence length="639" mass="74432">MDSDLTVVEENINIKYFYDKVDEYINSLDQKCRWKAVITQELYNKIQQCLLLPKGTSIACIKTKNPVCIDEIFYNAINEAHTNISHGGREKTMYELNCQYSYIPRTAVEIFLKQCVPCQTRKPVKHHVITKSIIALGVMTRLQIDLIDFRTRPEKISSDLIYCWILNCIDHFSKYSWTFPLRNKSAVEVAEKLRQLFFTFGPPHILHSDNGRDPYQIIFGQAPRSDSDFWKIVRANGIENEEDLPTPVAESNDDLNINQGGNRINLDEGTDGETITLVNKLSNDAPSSSINSQLNSFTVAHSASSTTDTWHVSERTYFTLTIPTIQPEPTELPFSRLKSSKQELLMSDPLLEDLILNEMPDVGLLRIKANEQYHLENDKRDKDLEEKAENDLAAYEFSFFVNNILSSLVVNCSDEKLAIRALKQIHRLATIDLYRKSLGDTLSNAINYIYSYSNNSFLIEKLILNNVIEILFYDYIESSCHTSALHMIKNITVDQWRKQSFKTIQFVLKKISLKIQREDDDLLEDEYLLNFELKLRQTLHVDSIDENIKENFNIIINVLTKIYMAFGNKQFIERSLHDPLYLFINEMWLKTFNYEQYRYNISYLLSGFKSIITKWLKFDYSTRQLFVKKINHHISNNHQ</sequence>
<dbReference type="PROSITE" id="PS50994">
    <property type="entry name" value="INTEGRASE"/>
    <property type="match status" value="1"/>
</dbReference>
<dbReference type="InterPro" id="IPR001584">
    <property type="entry name" value="Integrase_cat-core"/>
</dbReference>
<evidence type="ECO:0000313" key="3">
    <source>
        <dbReference type="Proteomes" id="UP000663836"/>
    </source>
</evidence>
<proteinExistence type="predicted"/>
<protein>
    <recommendedName>
        <fullName evidence="1">Integrase catalytic domain-containing protein</fullName>
    </recommendedName>
</protein>
<dbReference type="InterPro" id="IPR036397">
    <property type="entry name" value="RNaseH_sf"/>
</dbReference>
<dbReference type="Proteomes" id="UP000663836">
    <property type="component" value="Unassembled WGS sequence"/>
</dbReference>
<dbReference type="PANTHER" id="PTHR46585">
    <property type="entry name" value="INTEGRASE CORE DOMAIN CONTAINING PROTEIN"/>
    <property type="match status" value="1"/>
</dbReference>